<feature type="transmembrane region" description="Helical" evidence="7">
    <location>
        <begin position="98"/>
        <end position="124"/>
    </location>
</feature>
<evidence type="ECO:0000256" key="3">
    <source>
        <dbReference type="ARBA" id="ARBA00022729"/>
    </source>
</evidence>
<evidence type="ECO:0008006" key="10">
    <source>
        <dbReference type="Google" id="ProtNLM"/>
    </source>
</evidence>
<gene>
    <name evidence="8" type="ORF">BUALT_Bualt03G0134000</name>
</gene>
<organism evidence="8 9">
    <name type="scientific">Buddleja alternifolia</name>
    <dbReference type="NCBI Taxonomy" id="168488"/>
    <lineage>
        <taxon>Eukaryota</taxon>
        <taxon>Viridiplantae</taxon>
        <taxon>Streptophyta</taxon>
        <taxon>Embryophyta</taxon>
        <taxon>Tracheophyta</taxon>
        <taxon>Spermatophyta</taxon>
        <taxon>Magnoliopsida</taxon>
        <taxon>eudicotyledons</taxon>
        <taxon>Gunneridae</taxon>
        <taxon>Pentapetalae</taxon>
        <taxon>asterids</taxon>
        <taxon>lamiids</taxon>
        <taxon>Lamiales</taxon>
        <taxon>Scrophulariaceae</taxon>
        <taxon>Buddlejeae</taxon>
        <taxon>Buddleja</taxon>
    </lineage>
</organism>
<evidence type="ECO:0000256" key="4">
    <source>
        <dbReference type="ARBA" id="ARBA00022989"/>
    </source>
</evidence>
<comment type="subcellular location">
    <subcellularLocation>
        <location evidence="1">Endomembrane system</location>
        <topology evidence="1">Multi-pass membrane protein</topology>
    </subcellularLocation>
</comment>
<evidence type="ECO:0000313" key="9">
    <source>
        <dbReference type="Proteomes" id="UP000826271"/>
    </source>
</evidence>
<dbReference type="GO" id="GO:0012505">
    <property type="term" value="C:endomembrane system"/>
    <property type="evidence" value="ECO:0007669"/>
    <property type="project" value="UniProtKB-SubCell"/>
</dbReference>
<keyword evidence="9" id="KW-1185">Reference proteome</keyword>
<dbReference type="Proteomes" id="UP000826271">
    <property type="component" value="Unassembled WGS sequence"/>
</dbReference>
<evidence type="ECO:0000256" key="1">
    <source>
        <dbReference type="ARBA" id="ARBA00004127"/>
    </source>
</evidence>
<feature type="transmembrane region" description="Helical" evidence="7">
    <location>
        <begin position="12"/>
        <end position="30"/>
    </location>
</feature>
<name>A0AAV6XVQ2_9LAMI</name>
<accession>A0AAV6XVQ2</accession>
<evidence type="ECO:0000256" key="5">
    <source>
        <dbReference type="ARBA" id="ARBA00023136"/>
    </source>
</evidence>
<keyword evidence="3" id="KW-0732">Signal</keyword>
<dbReference type="PANTHER" id="PTHR31769">
    <property type="entry name" value="OS07G0462200 PROTEIN-RELATED"/>
    <property type="match status" value="1"/>
</dbReference>
<dbReference type="EMBL" id="WHWC01000003">
    <property type="protein sequence ID" value="KAG8386293.1"/>
    <property type="molecule type" value="Genomic_DNA"/>
</dbReference>
<protein>
    <recommendedName>
        <fullName evidence="10">Fiber protein Fb34</fullName>
    </recommendedName>
</protein>
<keyword evidence="4 7" id="KW-1133">Transmembrane helix</keyword>
<keyword evidence="2 7" id="KW-0812">Transmembrane</keyword>
<feature type="transmembrane region" description="Helical" evidence="7">
    <location>
        <begin position="145"/>
        <end position="166"/>
    </location>
</feature>
<feature type="transmembrane region" description="Helical" evidence="7">
    <location>
        <begin position="56"/>
        <end position="78"/>
    </location>
</feature>
<proteinExistence type="inferred from homology"/>
<dbReference type="Pfam" id="PF06749">
    <property type="entry name" value="DUF1218"/>
    <property type="match status" value="1"/>
</dbReference>
<evidence type="ECO:0000313" key="8">
    <source>
        <dbReference type="EMBL" id="KAG8386293.1"/>
    </source>
</evidence>
<keyword evidence="5 7" id="KW-0472">Membrane</keyword>
<sequence length="191" mass="20734">MCDNSSMASKLLMIIVFIFDLIAFALAVAAEQRRSTATSKQDTENKYNYCVYDSDIATGYGVGAFLFLMSNQLLIMVASKCFCFGNPLKPGGSRACAVLLFIISWVTFLIAEICLLAGSVRNGYHTKYRTRIFENPPSCETARKGVFAAGAAFVFFTGILSEFYYVSYSNATGSFSPYGGGEAGVGMAPYN</sequence>
<comment type="similarity">
    <text evidence="6">Belongs to the DESIGUAL family.</text>
</comment>
<evidence type="ECO:0000256" key="6">
    <source>
        <dbReference type="ARBA" id="ARBA00029467"/>
    </source>
</evidence>
<evidence type="ECO:0000256" key="7">
    <source>
        <dbReference type="SAM" id="Phobius"/>
    </source>
</evidence>
<evidence type="ECO:0000256" key="2">
    <source>
        <dbReference type="ARBA" id="ARBA00022692"/>
    </source>
</evidence>
<dbReference type="InterPro" id="IPR009606">
    <property type="entry name" value="DEAL/Modifying_wall_lignin1/2"/>
</dbReference>
<comment type="caution">
    <text evidence="8">The sequence shown here is derived from an EMBL/GenBank/DDBJ whole genome shotgun (WGS) entry which is preliminary data.</text>
</comment>
<dbReference type="InterPro" id="IPR052222">
    <property type="entry name" value="DESIGUAL"/>
</dbReference>
<reference evidence="8" key="1">
    <citation type="submission" date="2019-10" db="EMBL/GenBank/DDBJ databases">
        <authorList>
            <person name="Zhang R."/>
            <person name="Pan Y."/>
            <person name="Wang J."/>
            <person name="Ma R."/>
            <person name="Yu S."/>
        </authorList>
    </citation>
    <scope>NUCLEOTIDE SEQUENCE</scope>
    <source>
        <strain evidence="8">LA-IB0</strain>
        <tissue evidence="8">Leaf</tissue>
    </source>
</reference>
<dbReference type="AlphaFoldDB" id="A0AAV6XVQ2"/>